<accession>A0AAV9XM19</accession>
<dbReference type="Proteomes" id="UP001365542">
    <property type="component" value="Unassembled WGS sequence"/>
</dbReference>
<dbReference type="Pfam" id="PF01425">
    <property type="entry name" value="Amidase"/>
    <property type="match status" value="1"/>
</dbReference>
<dbReference type="InterPro" id="IPR023631">
    <property type="entry name" value="Amidase_dom"/>
</dbReference>
<dbReference type="AlphaFoldDB" id="A0AAV9XM19"/>
<name>A0AAV9XM19_9PEZI</name>
<dbReference type="PANTHER" id="PTHR46310">
    <property type="entry name" value="AMIDASE 1"/>
    <property type="match status" value="1"/>
</dbReference>
<dbReference type="SUPFAM" id="SSF75304">
    <property type="entry name" value="Amidase signature (AS) enzymes"/>
    <property type="match status" value="1"/>
</dbReference>
<evidence type="ECO:0000313" key="3">
    <source>
        <dbReference type="Proteomes" id="UP001365542"/>
    </source>
</evidence>
<dbReference type="InterPro" id="IPR036928">
    <property type="entry name" value="AS_sf"/>
</dbReference>
<organism evidence="2 3">
    <name type="scientific">Orbilia ellipsospora</name>
    <dbReference type="NCBI Taxonomy" id="2528407"/>
    <lineage>
        <taxon>Eukaryota</taxon>
        <taxon>Fungi</taxon>
        <taxon>Dikarya</taxon>
        <taxon>Ascomycota</taxon>
        <taxon>Pezizomycotina</taxon>
        <taxon>Orbiliomycetes</taxon>
        <taxon>Orbiliales</taxon>
        <taxon>Orbiliaceae</taxon>
        <taxon>Orbilia</taxon>
    </lineage>
</organism>
<sequence length="651" mass="71886">MKENLPVMCGALLCQQTPCRTCATNPPISRQATTLMTIVASGSDKYLVSEKKVGEIDHGADIIIATETLDFSESKKEVQPITVVNYPPSTPYISLKWLQSIFEYMLSTDDVLSPLFLESLVFAVSPGSKLQQPPAISRRTVEFLKGSGVKKYSFNFIKSHDEIQIQNGPYFRVGQRVHEVLKLYPDPYGAFVYGVVLDNNRFKQPSTNLIPVPSRLYSPSSPSLPLSGKRIAIKDIIDLKGLPTAASSKAFAEYHGPVNETAAAVQRLIDLGAVVIGKTKTTQFATGETARDWIEFQCPFNPRGCGFFDPAGSSTGSAVAVAGYEWVDYAIGTDTCGSIIWPAALQGIFGLRPTLGVSRLEGVMPVSSKLDTLGFFARDITNLKLFQQVCFESKSGRVARKPSRIIVPEGALDPFNESKKAIISNFIVEMMKFGSISSGSLDIESLWERSEFSRFNKSYKDYLHSTVAHIQICDSHAHEDEFYQGFKHKLGIYPYINPMVLHKWNIRSGITPSQYEEAAKRKSQFKNFLDSYIFQDGSIMVLPAGRADITYRDELIPPESMDNCLQSFGFDDTFYSILGGLPTVVIPVGQCSVVSKVTKNEVWEPVSVMVVGAEGTESQIIKLVEKILKASRRPMGVNIGDRAFELIDPSG</sequence>
<evidence type="ECO:0000259" key="1">
    <source>
        <dbReference type="Pfam" id="PF01425"/>
    </source>
</evidence>
<feature type="domain" description="Amidase" evidence="1">
    <location>
        <begin position="220"/>
        <end position="403"/>
    </location>
</feature>
<keyword evidence="3" id="KW-1185">Reference proteome</keyword>
<gene>
    <name evidence="2" type="ORF">TWF694_007075</name>
</gene>
<evidence type="ECO:0000313" key="2">
    <source>
        <dbReference type="EMBL" id="KAK6543159.1"/>
    </source>
</evidence>
<comment type="caution">
    <text evidence="2">The sequence shown here is derived from an EMBL/GenBank/DDBJ whole genome shotgun (WGS) entry which is preliminary data.</text>
</comment>
<dbReference type="PANTHER" id="PTHR46310:SF7">
    <property type="entry name" value="AMIDASE 1"/>
    <property type="match status" value="1"/>
</dbReference>
<dbReference type="EMBL" id="JAVHJO010000002">
    <property type="protein sequence ID" value="KAK6543159.1"/>
    <property type="molecule type" value="Genomic_DNA"/>
</dbReference>
<reference evidence="2 3" key="1">
    <citation type="submission" date="2019-10" db="EMBL/GenBank/DDBJ databases">
        <authorList>
            <person name="Palmer J.M."/>
        </authorList>
    </citation>
    <scope>NUCLEOTIDE SEQUENCE [LARGE SCALE GENOMIC DNA]</scope>
    <source>
        <strain evidence="2 3">TWF694</strain>
    </source>
</reference>
<protein>
    <recommendedName>
        <fullName evidence="1">Amidase domain-containing protein</fullName>
    </recommendedName>
</protein>
<proteinExistence type="predicted"/>
<dbReference type="Gene3D" id="3.90.1300.10">
    <property type="entry name" value="Amidase signature (AS) domain"/>
    <property type="match status" value="1"/>
</dbReference>